<organism evidence="2 3">
    <name type="scientific">Rossellomorea aquimaris</name>
    <dbReference type="NCBI Taxonomy" id="189382"/>
    <lineage>
        <taxon>Bacteria</taxon>
        <taxon>Bacillati</taxon>
        <taxon>Bacillota</taxon>
        <taxon>Bacilli</taxon>
        <taxon>Bacillales</taxon>
        <taxon>Bacillaceae</taxon>
        <taxon>Rossellomorea</taxon>
    </lineage>
</organism>
<accession>A0A366F0L7</accession>
<evidence type="ECO:0000259" key="1">
    <source>
        <dbReference type="Pfam" id="PF06094"/>
    </source>
</evidence>
<dbReference type="GO" id="GO:0016740">
    <property type="term" value="F:transferase activity"/>
    <property type="evidence" value="ECO:0007669"/>
    <property type="project" value="UniProtKB-KW"/>
</dbReference>
<keyword evidence="2" id="KW-0808">Transferase</keyword>
<dbReference type="CDD" id="cd06661">
    <property type="entry name" value="GGCT_like"/>
    <property type="match status" value="2"/>
</dbReference>
<dbReference type="InterPro" id="IPR009288">
    <property type="entry name" value="AIG2-like_dom"/>
</dbReference>
<proteinExistence type="predicted"/>
<dbReference type="Gene3D" id="3.10.490.10">
    <property type="entry name" value="Gamma-glutamyl cyclotransferase-like"/>
    <property type="match status" value="2"/>
</dbReference>
<dbReference type="InterPro" id="IPR013024">
    <property type="entry name" value="GGCT-like"/>
</dbReference>
<dbReference type="SUPFAM" id="SSF110857">
    <property type="entry name" value="Gamma-glutamyl cyclotransferase-like"/>
    <property type="match status" value="2"/>
</dbReference>
<evidence type="ECO:0000313" key="3">
    <source>
        <dbReference type="Proteomes" id="UP000252118"/>
    </source>
</evidence>
<dbReference type="AlphaFoldDB" id="A0A366F0L7"/>
<dbReference type="EMBL" id="QNRJ01000001">
    <property type="protein sequence ID" value="RBP08144.1"/>
    <property type="molecule type" value="Genomic_DNA"/>
</dbReference>
<dbReference type="InterPro" id="IPR036568">
    <property type="entry name" value="GGCT-like_sf"/>
</dbReference>
<sequence>MINDNIIMLTTGRGLSVYVFVYGTLRKHESNHFLLKEAILMREQAWVEGVLYDTKRGYPALKEGNGTTYGKLYKINSSILSPLDELEDFIEEREDNLYIRKLKLVQTDNGPQEAFVYYSENEELFQEEIQSGDWKVHQFLNDKPDRILYFAYGSCMDDERFKLAHVDHHFKNCLGGGVLEGYSMKYLFKVHDGGRGDIIEDGGTMEGVVYDLPQQAVEYLFTREGVAPGWYRAAFIDVRIGRKLYKDVLTFIVKGKCQETCPPDHYAKEILRGSRPHVSKSYHEKLQQQLVGIGMTEEQVQNLLD</sequence>
<dbReference type="Proteomes" id="UP000252118">
    <property type="component" value="Unassembled WGS sequence"/>
</dbReference>
<reference evidence="2 3" key="1">
    <citation type="submission" date="2018-06" db="EMBL/GenBank/DDBJ databases">
        <title>Freshwater and sediment microbial communities from various areas in North America, analyzing microbe dynamics in response to fracking.</title>
        <authorList>
            <person name="Lamendella R."/>
        </authorList>
    </citation>
    <scope>NUCLEOTIDE SEQUENCE [LARGE SCALE GENOMIC DNA]</scope>
    <source>
        <strain evidence="2 3">97B</strain>
    </source>
</reference>
<dbReference type="Pfam" id="PF06094">
    <property type="entry name" value="GGACT"/>
    <property type="match status" value="1"/>
</dbReference>
<protein>
    <submittedName>
        <fullName evidence="2">Gamma-glutamylcyclotransferase (GGCT)/AIG2-like uncharacterized protein YtfP</fullName>
    </submittedName>
</protein>
<name>A0A366F0L7_9BACI</name>
<feature type="domain" description="Gamma-glutamylcyclotransferase AIG2-like" evidence="1">
    <location>
        <begin position="19"/>
        <end position="135"/>
    </location>
</feature>
<comment type="caution">
    <text evidence="2">The sequence shown here is derived from an EMBL/GenBank/DDBJ whole genome shotgun (WGS) entry which is preliminary data.</text>
</comment>
<evidence type="ECO:0000313" key="2">
    <source>
        <dbReference type="EMBL" id="RBP08144.1"/>
    </source>
</evidence>
<gene>
    <name evidence="2" type="ORF">DET59_101519</name>
</gene>